<comment type="subcellular location">
    <subcellularLocation>
        <location evidence="1">Membrane</location>
        <topology evidence="1">Multi-pass membrane protein</topology>
    </subcellularLocation>
</comment>
<evidence type="ECO:0000256" key="1">
    <source>
        <dbReference type="ARBA" id="ARBA00004141"/>
    </source>
</evidence>
<dbReference type="InterPro" id="IPR007016">
    <property type="entry name" value="O-antigen_ligase-rel_domated"/>
</dbReference>
<evidence type="ECO:0000313" key="7">
    <source>
        <dbReference type="EMBL" id="CAA6808879.1"/>
    </source>
</evidence>
<keyword evidence="2 5" id="KW-0812">Transmembrane</keyword>
<dbReference type="InterPro" id="IPR051533">
    <property type="entry name" value="WaaL-like"/>
</dbReference>
<name>A0A6S6T0B3_9GAMM</name>
<evidence type="ECO:0000259" key="6">
    <source>
        <dbReference type="Pfam" id="PF04932"/>
    </source>
</evidence>
<evidence type="ECO:0000256" key="5">
    <source>
        <dbReference type="SAM" id="Phobius"/>
    </source>
</evidence>
<accession>A0A6S6T0B3</accession>
<gene>
    <name evidence="7" type="ORF">HELGO_WM12869</name>
</gene>
<keyword evidence="3 5" id="KW-1133">Transmembrane helix</keyword>
<feature type="transmembrane region" description="Helical" evidence="5">
    <location>
        <begin position="92"/>
        <end position="115"/>
    </location>
</feature>
<feature type="transmembrane region" description="Helical" evidence="5">
    <location>
        <begin position="40"/>
        <end position="57"/>
    </location>
</feature>
<feature type="transmembrane region" description="Helical" evidence="5">
    <location>
        <begin position="206"/>
        <end position="223"/>
    </location>
</feature>
<dbReference type="PANTHER" id="PTHR37422:SF17">
    <property type="entry name" value="O-ANTIGEN LIGASE"/>
    <property type="match status" value="1"/>
</dbReference>
<evidence type="ECO:0000256" key="3">
    <source>
        <dbReference type="ARBA" id="ARBA00022989"/>
    </source>
</evidence>
<evidence type="ECO:0000256" key="4">
    <source>
        <dbReference type="ARBA" id="ARBA00023136"/>
    </source>
</evidence>
<feature type="transmembrane region" description="Helical" evidence="5">
    <location>
        <begin position="338"/>
        <end position="356"/>
    </location>
</feature>
<dbReference type="AlphaFoldDB" id="A0A6S6T0B3"/>
<feature type="transmembrane region" description="Helical" evidence="5">
    <location>
        <begin position="69"/>
        <end position="86"/>
    </location>
</feature>
<keyword evidence="4 5" id="KW-0472">Membrane</keyword>
<dbReference type="Pfam" id="PF04932">
    <property type="entry name" value="Wzy_C"/>
    <property type="match status" value="1"/>
</dbReference>
<organism evidence="7">
    <name type="scientific">uncultured Thiotrichaceae bacterium</name>
    <dbReference type="NCBI Taxonomy" id="298394"/>
    <lineage>
        <taxon>Bacteria</taxon>
        <taxon>Pseudomonadati</taxon>
        <taxon>Pseudomonadota</taxon>
        <taxon>Gammaproteobacteria</taxon>
        <taxon>Thiotrichales</taxon>
        <taxon>Thiotrichaceae</taxon>
        <taxon>environmental samples</taxon>
    </lineage>
</organism>
<dbReference type="PANTHER" id="PTHR37422">
    <property type="entry name" value="TEICHURONIC ACID BIOSYNTHESIS PROTEIN TUAE"/>
    <property type="match status" value="1"/>
</dbReference>
<proteinExistence type="predicted"/>
<evidence type="ECO:0000256" key="2">
    <source>
        <dbReference type="ARBA" id="ARBA00022692"/>
    </source>
</evidence>
<feature type="transmembrane region" description="Helical" evidence="5">
    <location>
        <begin position="122"/>
        <end position="140"/>
    </location>
</feature>
<dbReference type="EMBL" id="CACVAY010000038">
    <property type="protein sequence ID" value="CAA6808879.1"/>
    <property type="molecule type" value="Genomic_DNA"/>
</dbReference>
<protein>
    <recommendedName>
        <fullName evidence="6">O-antigen ligase-related domain-containing protein</fullName>
    </recommendedName>
</protein>
<feature type="transmembrane region" description="Helical" evidence="5">
    <location>
        <begin position="362"/>
        <end position="393"/>
    </location>
</feature>
<feature type="transmembrane region" description="Helical" evidence="5">
    <location>
        <begin position="235"/>
        <end position="256"/>
    </location>
</feature>
<sequence length="402" mass="44786">MMGLFMLSNLRSVFVFIFVLAFSSSGYLELEETFPAFAEYYWFVLLFGAALFFLITQPDETLGNLRLEHILWLLFYTLTLVIAFILSSRSEVVMLFLITLVKAFSAMIFLMLLITDKQSQKGALWALVLVIIISSFNNVYEFFDESVGWSAIPGRAAGWHFNPNKSGNTIVMSLIFAGVLVSRKFFWPLVIIATIGTIVTFSRTSWLILFIVVAGLSIIRSAPLDKPLNLLNFSAGKFIGMIISAIIAGGFIVMIYSGEAYEMMKGTPVEGYLNADTLHRISGGTEDGSTSERKHVVIEALKLGLVNPLFGSGLGASIEWDEAVAPHNEFAMVFAERGMFGLVIYLWLYIIVWTQAGRYGKLYVLIVAIASLASHNHLDTPAVLFFFVLALFIKDEDFPIKT</sequence>
<dbReference type="GO" id="GO:0016020">
    <property type="term" value="C:membrane"/>
    <property type="evidence" value="ECO:0007669"/>
    <property type="project" value="UniProtKB-SubCell"/>
</dbReference>
<feature type="domain" description="O-antigen ligase-related" evidence="6">
    <location>
        <begin position="189"/>
        <end position="346"/>
    </location>
</feature>
<reference evidence="7" key="1">
    <citation type="submission" date="2020-01" db="EMBL/GenBank/DDBJ databases">
        <authorList>
            <person name="Meier V. D."/>
            <person name="Meier V D."/>
        </authorList>
    </citation>
    <scope>NUCLEOTIDE SEQUENCE</scope>
    <source>
        <strain evidence="7">HLG_WM_MAG_07</strain>
    </source>
</reference>
<feature type="transmembrane region" description="Helical" evidence="5">
    <location>
        <begin position="170"/>
        <end position="199"/>
    </location>
</feature>